<protein>
    <recommendedName>
        <fullName evidence="5">1-acyl-sn-glycerol-3-phosphate acyltransferase</fullName>
        <ecNumber evidence="5">2.3.1.51</ecNumber>
    </recommendedName>
</protein>
<evidence type="ECO:0000256" key="6">
    <source>
        <dbReference type="SAM" id="Phobius"/>
    </source>
</evidence>
<dbReference type="OrthoDB" id="202234at2759"/>
<dbReference type="PANTHER" id="PTHR10434:SF11">
    <property type="entry name" value="1-ACYL-SN-GLYCEROL-3-PHOSPHATE ACYLTRANSFERASE"/>
    <property type="match status" value="1"/>
</dbReference>
<comment type="similarity">
    <text evidence="2 5">Belongs to the 1-acyl-sn-glycerol-3-phosphate acyltransferase family.</text>
</comment>
<keyword evidence="3 5" id="KW-0808">Transferase</keyword>
<evidence type="ECO:0000256" key="5">
    <source>
        <dbReference type="RuleBase" id="RU361267"/>
    </source>
</evidence>
<dbReference type="EMBL" id="LJIJ01000814">
    <property type="protein sequence ID" value="ODM94377.1"/>
    <property type="molecule type" value="Genomic_DNA"/>
</dbReference>
<dbReference type="EC" id="2.3.1.51" evidence="5"/>
<dbReference type="STRING" id="48709.A0A1D2MMX7"/>
<organism evidence="8 9">
    <name type="scientific">Orchesella cincta</name>
    <name type="common">Springtail</name>
    <name type="synonym">Podura cincta</name>
    <dbReference type="NCBI Taxonomy" id="48709"/>
    <lineage>
        <taxon>Eukaryota</taxon>
        <taxon>Metazoa</taxon>
        <taxon>Ecdysozoa</taxon>
        <taxon>Arthropoda</taxon>
        <taxon>Hexapoda</taxon>
        <taxon>Collembola</taxon>
        <taxon>Entomobryomorpha</taxon>
        <taxon>Entomobryoidea</taxon>
        <taxon>Orchesellidae</taxon>
        <taxon>Orchesellinae</taxon>
        <taxon>Orchesella</taxon>
    </lineage>
</organism>
<evidence type="ECO:0000313" key="8">
    <source>
        <dbReference type="EMBL" id="ODM94377.1"/>
    </source>
</evidence>
<evidence type="ECO:0000313" key="9">
    <source>
        <dbReference type="Proteomes" id="UP000094527"/>
    </source>
</evidence>
<dbReference type="SMART" id="SM00563">
    <property type="entry name" value="PlsC"/>
    <property type="match status" value="1"/>
</dbReference>
<dbReference type="InterPro" id="IPR004552">
    <property type="entry name" value="AGP_acyltrans"/>
</dbReference>
<reference evidence="8 9" key="1">
    <citation type="journal article" date="2016" name="Genome Biol. Evol.">
        <title>Gene Family Evolution Reflects Adaptation to Soil Environmental Stressors in the Genome of the Collembolan Orchesella cincta.</title>
        <authorList>
            <person name="Faddeeva-Vakhrusheva A."/>
            <person name="Derks M.F."/>
            <person name="Anvar S.Y."/>
            <person name="Agamennone V."/>
            <person name="Suring W."/>
            <person name="Smit S."/>
            <person name="van Straalen N.M."/>
            <person name="Roelofs D."/>
        </authorList>
    </citation>
    <scope>NUCLEOTIDE SEQUENCE [LARGE SCALE GENOMIC DNA]</scope>
    <source>
        <tissue evidence="8">Mixed pool</tissue>
    </source>
</reference>
<keyword evidence="6" id="KW-0472">Membrane</keyword>
<evidence type="ECO:0000256" key="3">
    <source>
        <dbReference type="ARBA" id="ARBA00022679"/>
    </source>
</evidence>
<dbReference type="GO" id="GO:0016020">
    <property type="term" value="C:membrane"/>
    <property type="evidence" value="ECO:0007669"/>
    <property type="project" value="InterPro"/>
</dbReference>
<dbReference type="Proteomes" id="UP000094527">
    <property type="component" value="Unassembled WGS sequence"/>
</dbReference>
<keyword evidence="6" id="KW-1133">Transmembrane helix</keyword>
<dbReference type="OMA" id="KKSLVWI"/>
<keyword evidence="5" id="KW-1208">Phospholipid metabolism</keyword>
<name>A0A1D2MMX7_ORCCI</name>
<comment type="caution">
    <text evidence="8">The sequence shown here is derived from an EMBL/GenBank/DDBJ whole genome shotgun (WGS) entry which is preliminary data.</text>
</comment>
<dbReference type="AlphaFoldDB" id="A0A1D2MMX7"/>
<comment type="catalytic activity">
    <reaction evidence="5">
        <text>a 1-acyl-sn-glycero-3-phosphate + an acyl-CoA = a 1,2-diacyl-sn-glycero-3-phosphate + CoA</text>
        <dbReference type="Rhea" id="RHEA:19709"/>
        <dbReference type="ChEBI" id="CHEBI:57287"/>
        <dbReference type="ChEBI" id="CHEBI:57970"/>
        <dbReference type="ChEBI" id="CHEBI:58342"/>
        <dbReference type="ChEBI" id="CHEBI:58608"/>
        <dbReference type="EC" id="2.3.1.51"/>
    </reaction>
</comment>
<keyword evidence="5" id="KW-0444">Lipid biosynthesis</keyword>
<dbReference type="CDD" id="cd07989">
    <property type="entry name" value="LPLAT_AGPAT-like"/>
    <property type="match status" value="1"/>
</dbReference>
<comment type="pathway">
    <text evidence="1">Phospholipid metabolism; CDP-diacylglycerol biosynthesis; CDP-diacylglycerol from sn-glycerol 3-phosphate: step 2/3.</text>
</comment>
<comment type="domain">
    <text evidence="5">The HXXXXD motif is essential for acyltransferase activity and may constitute the binding site for the phosphate moiety of the glycerol-3-phosphate.</text>
</comment>
<dbReference type="Pfam" id="PF01553">
    <property type="entry name" value="Acyltransferase"/>
    <property type="match status" value="1"/>
</dbReference>
<evidence type="ECO:0000259" key="7">
    <source>
        <dbReference type="SMART" id="SM00563"/>
    </source>
</evidence>
<keyword evidence="4 5" id="KW-0012">Acyltransferase</keyword>
<dbReference type="PANTHER" id="PTHR10434">
    <property type="entry name" value="1-ACYL-SN-GLYCEROL-3-PHOSPHATE ACYLTRANSFERASE"/>
    <property type="match status" value="1"/>
</dbReference>
<dbReference type="InterPro" id="IPR002123">
    <property type="entry name" value="Plipid/glycerol_acylTrfase"/>
</dbReference>
<evidence type="ECO:0000256" key="2">
    <source>
        <dbReference type="ARBA" id="ARBA00008655"/>
    </source>
</evidence>
<keyword evidence="5" id="KW-0594">Phospholipid biosynthesis</keyword>
<proteinExistence type="inferred from homology"/>
<feature type="transmembrane region" description="Helical" evidence="6">
    <location>
        <begin position="54"/>
        <end position="74"/>
    </location>
</feature>
<dbReference type="GO" id="GO:0005783">
    <property type="term" value="C:endoplasmic reticulum"/>
    <property type="evidence" value="ECO:0007669"/>
    <property type="project" value="TreeGrafter"/>
</dbReference>
<accession>A0A1D2MMX7</accession>
<feature type="transmembrane region" description="Helical" evidence="6">
    <location>
        <begin position="24"/>
        <end position="42"/>
    </location>
</feature>
<feature type="domain" description="Phospholipid/glycerol acyltransferase" evidence="7">
    <location>
        <begin position="114"/>
        <end position="231"/>
    </location>
</feature>
<gene>
    <name evidence="8" type="ORF">Ocin01_12304</name>
</gene>
<dbReference type="NCBIfam" id="TIGR00530">
    <property type="entry name" value="AGP_acyltrn"/>
    <property type="match status" value="1"/>
</dbReference>
<sequence length="317" mass="35913">METTEEATVAGSTEPNIVPWMSRWDIWILISFLVSISLVILYDRSAKFRYYFKFTIYVVGCSTTALFVIPPSLLRPRNVKNVLMGIPFTKPISKIVGIHWEVVNKDILAKDFPCVIICNHQSAWDFMLIVELWQVMQKCACVAKRAIMYVFPFGFSAWLSGTVYINRSNPGECKTLISASAQQIQETKTKLWIFPEGTRSKRANLLPFKKGAFHIAVENKLPIVPVVVSPYTFINDEKKIFNTGKVLVKVLPPIDTSTVTPDGISKLVENCWELMNNEYHKLTQTVQKIAGKDAVHTFAPSRESKSNLSFPNGDRRS</sequence>
<keyword evidence="9" id="KW-1185">Reference proteome</keyword>
<evidence type="ECO:0000256" key="4">
    <source>
        <dbReference type="ARBA" id="ARBA00023315"/>
    </source>
</evidence>
<dbReference type="GO" id="GO:0003841">
    <property type="term" value="F:1-acylglycerol-3-phosphate O-acyltransferase activity"/>
    <property type="evidence" value="ECO:0007669"/>
    <property type="project" value="UniProtKB-UniRule"/>
</dbReference>
<dbReference type="GO" id="GO:0006654">
    <property type="term" value="P:phosphatidic acid biosynthetic process"/>
    <property type="evidence" value="ECO:0007669"/>
    <property type="project" value="TreeGrafter"/>
</dbReference>
<evidence type="ECO:0000256" key="1">
    <source>
        <dbReference type="ARBA" id="ARBA00004728"/>
    </source>
</evidence>
<keyword evidence="6" id="KW-0812">Transmembrane</keyword>
<keyword evidence="5" id="KW-0443">Lipid metabolism</keyword>
<dbReference type="SUPFAM" id="SSF69593">
    <property type="entry name" value="Glycerol-3-phosphate (1)-acyltransferase"/>
    <property type="match status" value="1"/>
</dbReference>